<protein>
    <submittedName>
        <fullName evidence="4">Phage tail tape measure protein</fullName>
    </submittedName>
</protein>
<dbReference type="PANTHER" id="PTHR37813">
    <property type="entry name" value="FELS-2 PROPHAGE PROTEIN"/>
    <property type="match status" value="1"/>
</dbReference>
<dbReference type="NCBIfam" id="TIGR01760">
    <property type="entry name" value="tape_meas_TP901"/>
    <property type="match status" value="1"/>
</dbReference>
<feature type="domain" description="Phage tail tape measure protein" evidence="3">
    <location>
        <begin position="84"/>
        <end position="282"/>
    </location>
</feature>
<evidence type="ECO:0000256" key="1">
    <source>
        <dbReference type="ARBA" id="ARBA00022612"/>
    </source>
</evidence>
<evidence type="ECO:0000313" key="5">
    <source>
        <dbReference type="Proteomes" id="UP001489509"/>
    </source>
</evidence>
<proteinExistence type="predicted"/>
<keyword evidence="1" id="KW-1188">Viral release from host cell</keyword>
<feature type="coiled-coil region" evidence="2">
    <location>
        <begin position="812"/>
        <end position="846"/>
    </location>
</feature>
<gene>
    <name evidence="4" type="ORF">WMO26_12775</name>
</gene>
<accession>A0ABV1E497</accession>
<organism evidence="4 5">
    <name type="scientific">Solibaculum intestinale</name>
    <dbReference type="NCBI Taxonomy" id="3133165"/>
    <lineage>
        <taxon>Bacteria</taxon>
        <taxon>Bacillati</taxon>
        <taxon>Bacillota</taxon>
        <taxon>Clostridia</taxon>
        <taxon>Eubacteriales</taxon>
        <taxon>Oscillospiraceae</taxon>
        <taxon>Solibaculum</taxon>
    </lineage>
</organism>
<name>A0ABV1E497_9FIRM</name>
<evidence type="ECO:0000256" key="2">
    <source>
        <dbReference type="SAM" id="Coils"/>
    </source>
</evidence>
<dbReference type="Proteomes" id="UP001489509">
    <property type="component" value="Unassembled WGS sequence"/>
</dbReference>
<dbReference type="RefSeq" id="WP_349220960.1">
    <property type="nucleotide sequence ID" value="NZ_JBBMFD010000037.1"/>
</dbReference>
<evidence type="ECO:0000259" key="3">
    <source>
        <dbReference type="Pfam" id="PF10145"/>
    </source>
</evidence>
<dbReference type="InterPro" id="IPR010090">
    <property type="entry name" value="Phage_tape_meas"/>
</dbReference>
<evidence type="ECO:0000313" key="4">
    <source>
        <dbReference type="EMBL" id="MEQ2441704.1"/>
    </source>
</evidence>
<dbReference type="PANTHER" id="PTHR37813:SF1">
    <property type="entry name" value="FELS-2 PROPHAGE PROTEIN"/>
    <property type="match status" value="1"/>
</dbReference>
<sequence>MAYDGTLKFDTSVVTDGFKSGVSKLGSIAKTGLTAATAAIGAVSAALTTAGGFAIKVGSDFEAGMSQVAAISGATGEELDALTEKAKEMGAKTKFSATESAEAFNYMAMAGWKTEDMLNGIEGIMDLAAASGEDLAMVSDIVTDALTAFGMEAKDSGHFADVLAAAASNSNTNVGKMGYTFKYVAPIAGAMKYSIEDTAVAIGLMANAGIKGEQAGTSLRGMLTRLVKPTDAVAGAMEELGICMTNADGSMRPLDDVIGDLRTSFSKLSDSEKTYYAATIAGQEAMSGMLAIVNASESDFNKLTAAINGADGAAKTTAETMQDNLKGAIEELSGSVETLGLEIYEELQTPLKEAALKGVEYVNQITEAFQSGGLEAAVMEAGNIFGELAVKAAEQAPKMIDAAVNFVQSFIQGIADNKDKLLTAAKNIVSALVNGLVKLLPKEIQKPVKETIDILKKSFQDGGLRSAINTVRTTLQNLGKVVTNLAKALLPPLAKAVDFLADNLDILLPLVTGIVAALKTMSIVKSITTWVTGLKTALGLATVATQGATTAQLALNGAMSANPIGIVIGLVGGLATALGTLWATTDQATESTDRYNESFSGLSDSFSDIGEGIANFHSSLSQAGDYLDAFDDTMFTTAEAQQALADNMQAVQDGITTICRTAAKERRGYTAEEITQLGEYFDQLNELTKQQLDVQLRKLETVQNVSIEEARTFEGTSSEYLAQAKKQINTVKQQRDAVIDLAEQQYVAELALLEQAYKDRGAISAAEYETRKKQAEEDRDRAIQTAKEQCAAVVTQWQEGYLQRADEFNAWLEKQRELQDQEAAENQNHSNELQRIENERNAKLEEIDNNAFLTKSQKIAASQTWNEHYNGLIEEENNRHQKELDGIYDKMGEDMTDLAKEQAKAWGGLVIETDEAGGKLSIEANEASDTFLGAFDHLPEETKKDFENAIKGAIEGISGMAASLFNAGTNLVKDFLKRITGGLEEQSPSKAMKRIFGLAIEGGEIGVKDESPELYKQADKTAAGFLKRFSPKLDVSAMVAKMKAAVAAQRYSLSASLGGAAAGGMTLGMNTAGIENAVRQGLNGARVEADGRQIGKVVMANWDRTVRTYGR</sequence>
<dbReference type="Pfam" id="PF10145">
    <property type="entry name" value="PhageMin_Tail"/>
    <property type="match status" value="1"/>
</dbReference>
<keyword evidence="2" id="KW-0175">Coiled coil</keyword>
<keyword evidence="5" id="KW-1185">Reference proteome</keyword>
<dbReference type="EMBL" id="JBBMFD010000037">
    <property type="protein sequence ID" value="MEQ2441704.1"/>
    <property type="molecule type" value="Genomic_DNA"/>
</dbReference>
<reference evidence="4 5" key="1">
    <citation type="submission" date="2024-03" db="EMBL/GenBank/DDBJ databases">
        <title>Human intestinal bacterial collection.</title>
        <authorList>
            <person name="Pauvert C."/>
            <person name="Hitch T.C.A."/>
            <person name="Clavel T."/>
        </authorList>
    </citation>
    <scope>NUCLEOTIDE SEQUENCE [LARGE SCALE GENOMIC DNA]</scope>
    <source>
        <strain evidence="4 5">CLA-JM-H44</strain>
    </source>
</reference>
<comment type="caution">
    <text evidence="4">The sequence shown here is derived from an EMBL/GenBank/DDBJ whole genome shotgun (WGS) entry which is preliminary data.</text>
</comment>